<reference evidence="1" key="1">
    <citation type="submission" date="2020-05" db="EMBL/GenBank/DDBJ databases">
        <authorList>
            <person name="Chiriac C."/>
            <person name="Salcher M."/>
            <person name="Ghai R."/>
            <person name="Kavagutti S V."/>
        </authorList>
    </citation>
    <scope>NUCLEOTIDE SEQUENCE</scope>
</reference>
<name>A0A6J6TXU3_9ZZZZ</name>
<proteinExistence type="predicted"/>
<accession>A0A6J6TXU3</accession>
<dbReference type="AlphaFoldDB" id="A0A6J6TXU3"/>
<gene>
    <name evidence="1" type="ORF">UFOPK2761_02071</name>
</gene>
<sequence length="134" mass="14691">MSTNSLPHPIPGIVGGPLTVSDMKWASTRAFKADLLFQGERLEILCLHGAVVEQSANASEWLSMQQSLRNVLRSASGFTQGPAVWFDTWLEALTMCRAYIAEGRASAVVSDSWGTFDGYAVLVSMPWDEYIFAT</sequence>
<organism evidence="1">
    <name type="scientific">freshwater metagenome</name>
    <dbReference type="NCBI Taxonomy" id="449393"/>
    <lineage>
        <taxon>unclassified sequences</taxon>
        <taxon>metagenomes</taxon>
        <taxon>ecological metagenomes</taxon>
    </lineage>
</organism>
<evidence type="ECO:0000313" key="1">
    <source>
        <dbReference type="EMBL" id="CAB4752520.1"/>
    </source>
</evidence>
<protein>
    <submittedName>
        <fullName evidence="1">Unannotated protein</fullName>
    </submittedName>
</protein>
<dbReference type="EMBL" id="CAEZYQ010000015">
    <property type="protein sequence ID" value="CAB4752520.1"/>
    <property type="molecule type" value="Genomic_DNA"/>
</dbReference>